<keyword evidence="4 13" id="KW-0963">Cytoplasm</keyword>
<dbReference type="InterPro" id="IPR022911">
    <property type="entry name" value="Phe_tRNA_ligase_alpha1_bac"/>
</dbReference>
<evidence type="ECO:0000256" key="3">
    <source>
        <dbReference type="ARBA" id="ARBA00011209"/>
    </source>
</evidence>
<dbReference type="FunFam" id="3.30.930.10:FF:000003">
    <property type="entry name" value="Phenylalanine--tRNA ligase alpha subunit"/>
    <property type="match status" value="1"/>
</dbReference>
<name>A0A088N253_9GAMM</name>
<dbReference type="GO" id="GO:0006432">
    <property type="term" value="P:phenylalanyl-tRNA aminoacylation"/>
    <property type="evidence" value="ECO:0007669"/>
    <property type="project" value="UniProtKB-UniRule"/>
</dbReference>
<evidence type="ECO:0000256" key="6">
    <source>
        <dbReference type="ARBA" id="ARBA00022723"/>
    </source>
</evidence>
<dbReference type="EMBL" id="CP008985">
    <property type="protein sequence ID" value="AIN47386.1"/>
    <property type="molecule type" value="Genomic_DNA"/>
</dbReference>
<evidence type="ECO:0000256" key="11">
    <source>
        <dbReference type="ARBA" id="ARBA00023146"/>
    </source>
</evidence>
<reference evidence="15 16" key="1">
    <citation type="journal article" date="2014" name="MBio">
        <title>Differential genome evolution between companion symbionts in an insect-bacterial symbiosis.</title>
        <authorList>
            <person name="Bennett G.M."/>
            <person name="McCutcheon J.P."/>
            <person name="MacDonald B.R."/>
            <person name="Romanovicz D."/>
            <person name="Moran N.A."/>
        </authorList>
    </citation>
    <scope>NUCLEOTIDE SEQUENCE [LARGE SCALE GENOMIC DNA]</scope>
    <source>
        <strain evidence="15 16">BGSS</strain>
    </source>
</reference>
<evidence type="ECO:0000256" key="1">
    <source>
        <dbReference type="ARBA" id="ARBA00004496"/>
    </source>
</evidence>
<evidence type="ECO:0000313" key="15">
    <source>
        <dbReference type="EMBL" id="AIN47386.1"/>
    </source>
</evidence>
<keyword evidence="11 13" id="KW-0030">Aminoacyl-tRNA synthetase</keyword>
<proteinExistence type="inferred from homology"/>
<dbReference type="OrthoDB" id="9800719at2"/>
<comment type="subunit">
    <text evidence="3 13">Tetramer of two alpha and two beta subunits.</text>
</comment>
<dbReference type="NCBIfam" id="TIGR00468">
    <property type="entry name" value="pheS"/>
    <property type="match status" value="1"/>
</dbReference>
<dbReference type="PANTHER" id="PTHR11538">
    <property type="entry name" value="PHENYLALANYL-TRNA SYNTHETASE"/>
    <property type="match status" value="1"/>
</dbReference>
<dbReference type="EC" id="6.1.1.20" evidence="13"/>
<dbReference type="AlphaFoldDB" id="A0A088N253"/>
<dbReference type="KEGG" id="bcib:IM45_1035"/>
<dbReference type="GO" id="GO:0000287">
    <property type="term" value="F:magnesium ion binding"/>
    <property type="evidence" value="ECO:0007669"/>
    <property type="project" value="UniProtKB-UniRule"/>
</dbReference>
<evidence type="ECO:0000256" key="7">
    <source>
        <dbReference type="ARBA" id="ARBA00022741"/>
    </source>
</evidence>
<dbReference type="SUPFAM" id="SSF46589">
    <property type="entry name" value="tRNA-binding arm"/>
    <property type="match status" value="1"/>
</dbReference>
<dbReference type="PROSITE" id="PS50862">
    <property type="entry name" value="AA_TRNA_LIGASE_II"/>
    <property type="match status" value="1"/>
</dbReference>
<dbReference type="InterPro" id="IPR004188">
    <property type="entry name" value="Phe-tRNA_ligase_II_N"/>
</dbReference>
<organism evidence="15 16">
    <name type="scientific">Candidatus Palibaumannia cicadellinicola</name>
    <dbReference type="NCBI Taxonomy" id="186490"/>
    <lineage>
        <taxon>Bacteria</taxon>
        <taxon>Pseudomonadati</taxon>
        <taxon>Pseudomonadota</taxon>
        <taxon>Gammaproteobacteria</taxon>
        <taxon>Candidatus Palibaumannia</taxon>
    </lineage>
</organism>
<keyword evidence="10 13" id="KW-0648">Protein biosynthesis</keyword>
<keyword evidence="7 13" id="KW-0547">Nucleotide-binding</keyword>
<evidence type="ECO:0000256" key="5">
    <source>
        <dbReference type="ARBA" id="ARBA00022598"/>
    </source>
</evidence>
<dbReference type="Pfam" id="PF02912">
    <property type="entry name" value="Phe_tRNA-synt_N"/>
    <property type="match status" value="1"/>
</dbReference>
<dbReference type="InterPro" id="IPR006195">
    <property type="entry name" value="aa-tRNA-synth_II"/>
</dbReference>
<comment type="subcellular location">
    <subcellularLocation>
        <location evidence="1 13">Cytoplasm</location>
    </subcellularLocation>
</comment>
<feature type="domain" description="Aminoacyl-transfer RNA synthetases class-II family profile" evidence="14">
    <location>
        <begin position="116"/>
        <end position="325"/>
    </location>
</feature>
<evidence type="ECO:0000256" key="13">
    <source>
        <dbReference type="HAMAP-Rule" id="MF_00281"/>
    </source>
</evidence>
<dbReference type="SUPFAM" id="SSF55681">
    <property type="entry name" value="Class II aaRS and biotin synthetases"/>
    <property type="match status" value="1"/>
</dbReference>
<feature type="binding site" evidence="13">
    <location>
        <position position="252"/>
    </location>
    <ligand>
        <name>Mg(2+)</name>
        <dbReference type="ChEBI" id="CHEBI:18420"/>
        <note>shared with beta subunit</note>
    </ligand>
</feature>
<keyword evidence="6 13" id="KW-0479">Metal-binding</keyword>
<evidence type="ECO:0000256" key="10">
    <source>
        <dbReference type="ARBA" id="ARBA00022917"/>
    </source>
</evidence>
<dbReference type="InterPro" id="IPR002319">
    <property type="entry name" value="Phenylalanyl-tRNA_Synthase"/>
</dbReference>
<accession>A0A088N253</accession>
<dbReference type="Pfam" id="PF01409">
    <property type="entry name" value="tRNA-synt_2d"/>
    <property type="match status" value="1"/>
</dbReference>
<evidence type="ECO:0000313" key="16">
    <source>
        <dbReference type="Proteomes" id="UP000067325"/>
    </source>
</evidence>
<keyword evidence="9 13" id="KW-0460">Magnesium</keyword>
<dbReference type="InterPro" id="IPR004529">
    <property type="entry name" value="Phe-tRNA-synth_IIc_asu"/>
</dbReference>
<keyword evidence="5 13" id="KW-0436">Ligase</keyword>
<comment type="catalytic activity">
    <reaction evidence="12 13">
        <text>tRNA(Phe) + L-phenylalanine + ATP = L-phenylalanyl-tRNA(Phe) + AMP + diphosphate + H(+)</text>
        <dbReference type="Rhea" id="RHEA:19413"/>
        <dbReference type="Rhea" id="RHEA-COMP:9668"/>
        <dbReference type="Rhea" id="RHEA-COMP:9699"/>
        <dbReference type="ChEBI" id="CHEBI:15378"/>
        <dbReference type="ChEBI" id="CHEBI:30616"/>
        <dbReference type="ChEBI" id="CHEBI:33019"/>
        <dbReference type="ChEBI" id="CHEBI:58095"/>
        <dbReference type="ChEBI" id="CHEBI:78442"/>
        <dbReference type="ChEBI" id="CHEBI:78531"/>
        <dbReference type="ChEBI" id="CHEBI:456215"/>
        <dbReference type="EC" id="6.1.1.20"/>
    </reaction>
</comment>
<dbReference type="GO" id="GO:0004826">
    <property type="term" value="F:phenylalanine-tRNA ligase activity"/>
    <property type="evidence" value="ECO:0007669"/>
    <property type="project" value="UniProtKB-UniRule"/>
</dbReference>
<evidence type="ECO:0000256" key="2">
    <source>
        <dbReference type="ARBA" id="ARBA00010207"/>
    </source>
</evidence>
<evidence type="ECO:0000259" key="14">
    <source>
        <dbReference type="PROSITE" id="PS50862"/>
    </source>
</evidence>
<dbReference type="PANTHER" id="PTHR11538:SF41">
    <property type="entry name" value="PHENYLALANINE--TRNA LIGASE, MITOCHONDRIAL"/>
    <property type="match status" value="1"/>
</dbReference>
<comment type="similarity">
    <text evidence="2 13">Belongs to the class-II aminoacyl-tRNA synthetase family. Phe-tRNA synthetase alpha subunit type 1 subfamily.</text>
</comment>
<dbReference type="Proteomes" id="UP000067325">
    <property type="component" value="Chromosome"/>
</dbReference>
<sequence>MPNLADLVAQAKKAIENSNNLDTLELIRIKYLGKKGLLTQQIVKLRYLTPEQQPTVGAIINHAKQAVQYALIERKKTLKLVEMKVQITTETLDVSLPGRRIDNGGLHPISHTIFRIERFFSKLGFSVVKGPEIEQSYYNFDALNIPIHHPSRADHDTFWIDSTRLLRTQTSGIQIRTMQAYPPPMRIIASGRVYRNDYDQTHTPMFHQIEGLIIDRDIHFTNLKNTMYEFVRNFFEEDLKVRFRPSYFPFTEPAAEVDIMGKNDCWLEVLGCGIVHPKILHNVGINPDLYSGFAFGIGIERMAMLRYGITDLRIFFENDLRFLKQFK</sequence>
<gene>
    <name evidence="13" type="primary">pheS</name>
    <name evidence="15" type="ORF">IM45_1035</name>
</gene>
<dbReference type="eggNOG" id="COG0016">
    <property type="taxonomic scope" value="Bacteria"/>
</dbReference>
<protein>
    <recommendedName>
        <fullName evidence="13">Phenylalanine--tRNA ligase alpha subunit</fullName>
        <ecNumber evidence="13">6.1.1.20</ecNumber>
    </recommendedName>
    <alternativeName>
        <fullName evidence="13">Phenylalanyl-tRNA synthetase alpha subunit</fullName>
        <shortName evidence="13">PheRS</shortName>
    </alternativeName>
</protein>
<evidence type="ECO:0000256" key="4">
    <source>
        <dbReference type="ARBA" id="ARBA00022490"/>
    </source>
</evidence>
<dbReference type="InterPro" id="IPR010978">
    <property type="entry name" value="tRNA-bd_arm"/>
</dbReference>
<dbReference type="RefSeq" id="WP_038498923.1">
    <property type="nucleotide sequence ID" value="NZ_CP008985.1"/>
</dbReference>
<keyword evidence="8 13" id="KW-0067">ATP-binding</keyword>
<dbReference type="CDD" id="cd00496">
    <property type="entry name" value="PheRS_alpha_core"/>
    <property type="match status" value="1"/>
</dbReference>
<dbReference type="Gene3D" id="3.30.930.10">
    <property type="entry name" value="Bira Bifunctional Protein, Domain 2"/>
    <property type="match status" value="1"/>
</dbReference>
<dbReference type="HAMAP" id="MF_00281">
    <property type="entry name" value="Phe_tRNA_synth_alpha1"/>
    <property type="match status" value="1"/>
</dbReference>
<dbReference type="GO" id="GO:0005524">
    <property type="term" value="F:ATP binding"/>
    <property type="evidence" value="ECO:0007669"/>
    <property type="project" value="UniProtKB-UniRule"/>
</dbReference>
<dbReference type="GO" id="GO:0005737">
    <property type="term" value="C:cytoplasm"/>
    <property type="evidence" value="ECO:0007669"/>
    <property type="project" value="UniProtKB-SubCell"/>
</dbReference>
<evidence type="ECO:0000256" key="9">
    <source>
        <dbReference type="ARBA" id="ARBA00022842"/>
    </source>
</evidence>
<evidence type="ECO:0000256" key="8">
    <source>
        <dbReference type="ARBA" id="ARBA00022840"/>
    </source>
</evidence>
<dbReference type="GO" id="GO:0000049">
    <property type="term" value="F:tRNA binding"/>
    <property type="evidence" value="ECO:0007669"/>
    <property type="project" value="InterPro"/>
</dbReference>
<dbReference type="InterPro" id="IPR045864">
    <property type="entry name" value="aa-tRNA-synth_II/BPL/LPL"/>
</dbReference>
<evidence type="ECO:0000256" key="12">
    <source>
        <dbReference type="ARBA" id="ARBA00049255"/>
    </source>
</evidence>
<comment type="cofactor">
    <cofactor evidence="13">
        <name>Mg(2+)</name>
        <dbReference type="ChEBI" id="CHEBI:18420"/>
    </cofactor>
    <text evidence="13">Binds 2 magnesium ions per tetramer.</text>
</comment>